<sequence length="137" mass="14565">MVFFRVLGARAEPIAPGAIHVIDGDTIAVGPERYRLVGFDTPEAGPRARCPAERALAAQATQRLRRLVAAGGLDLAEVDCRCRPGTAGTPRCNHGRRCGRLTAAGRDVGELLIAEGLAQPYLYDPAHPAPPADWCGR</sequence>
<dbReference type="AlphaFoldDB" id="A0A3L7ALN8"/>
<organism evidence="1 2">
    <name type="scientific">Xanthobacter tagetidis</name>
    <dbReference type="NCBI Taxonomy" id="60216"/>
    <lineage>
        <taxon>Bacteria</taxon>
        <taxon>Pseudomonadati</taxon>
        <taxon>Pseudomonadota</taxon>
        <taxon>Alphaproteobacteria</taxon>
        <taxon>Hyphomicrobiales</taxon>
        <taxon>Xanthobacteraceae</taxon>
        <taxon>Xanthobacter</taxon>
    </lineage>
</organism>
<dbReference type="SUPFAM" id="SSF50199">
    <property type="entry name" value="Staphylococcal nuclease"/>
    <property type="match status" value="1"/>
</dbReference>
<comment type="caution">
    <text evidence="1">The sequence shown here is derived from an EMBL/GenBank/DDBJ whole genome shotgun (WGS) entry which is preliminary data.</text>
</comment>
<name>A0A3L7ALN8_9HYPH</name>
<accession>A0A3L7ALN8</accession>
<keyword evidence="2" id="KW-1185">Reference proteome</keyword>
<evidence type="ECO:0000313" key="2">
    <source>
        <dbReference type="Proteomes" id="UP000269692"/>
    </source>
</evidence>
<dbReference type="InterPro" id="IPR035437">
    <property type="entry name" value="SNase_OB-fold_sf"/>
</dbReference>
<dbReference type="Proteomes" id="UP000269692">
    <property type="component" value="Unassembled WGS sequence"/>
</dbReference>
<dbReference type="Gene3D" id="2.40.50.90">
    <property type="match status" value="1"/>
</dbReference>
<reference evidence="1 2" key="1">
    <citation type="submission" date="2018-10" db="EMBL/GenBank/DDBJ databases">
        <title>Xanthobacter tagetidis genome sequencing and assembly.</title>
        <authorList>
            <person name="Maclea K.S."/>
            <person name="Goen A.E."/>
            <person name="Fatima S.A."/>
        </authorList>
    </citation>
    <scope>NUCLEOTIDE SEQUENCE [LARGE SCALE GENOMIC DNA]</scope>
    <source>
        <strain evidence="1 2">ATCC 700314</strain>
    </source>
</reference>
<dbReference type="OrthoDB" id="7469880at2"/>
<proteinExistence type="predicted"/>
<protein>
    <submittedName>
        <fullName evidence="1">Thermonuclease family protein</fullName>
    </submittedName>
</protein>
<evidence type="ECO:0000313" key="1">
    <source>
        <dbReference type="EMBL" id="RLP80640.1"/>
    </source>
</evidence>
<dbReference type="EMBL" id="RCTF01000003">
    <property type="protein sequence ID" value="RLP80640.1"/>
    <property type="molecule type" value="Genomic_DNA"/>
</dbReference>
<gene>
    <name evidence="1" type="ORF">D9R14_05690</name>
</gene>